<evidence type="ECO:0000313" key="2">
    <source>
        <dbReference type="Proteomes" id="UP000250266"/>
    </source>
</evidence>
<keyword evidence="2" id="KW-1185">Reference proteome</keyword>
<dbReference type="EMBL" id="KV744813">
    <property type="protein sequence ID" value="OCK85827.1"/>
    <property type="molecule type" value="Genomic_DNA"/>
</dbReference>
<organism evidence="1 2">
    <name type="scientific">Lepidopterella palustris CBS 459.81</name>
    <dbReference type="NCBI Taxonomy" id="1314670"/>
    <lineage>
        <taxon>Eukaryota</taxon>
        <taxon>Fungi</taxon>
        <taxon>Dikarya</taxon>
        <taxon>Ascomycota</taxon>
        <taxon>Pezizomycotina</taxon>
        <taxon>Dothideomycetes</taxon>
        <taxon>Pleosporomycetidae</taxon>
        <taxon>Mytilinidiales</taxon>
        <taxon>Argynnaceae</taxon>
        <taxon>Lepidopterella</taxon>
    </lineage>
</organism>
<proteinExistence type="predicted"/>
<name>A0A8E2EKN0_9PEZI</name>
<evidence type="ECO:0000313" key="1">
    <source>
        <dbReference type="EMBL" id="OCK85827.1"/>
    </source>
</evidence>
<sequence>MASLPVFEPVHLPWERRPAEFIPGHGWYQGGNRRHGVKPHYAFIWPKDGKRGTTLGRWKDIIHGTGPDIHISISADKKDHMHNRQRRARWAKWTHLDDRGPDGALRDPVWARKPKRYDFRTRKYCYPCSRTWTDARWGDEPNDHFPFPYAIRDTLGQWWQDIP</sequence>
<dbReference type="OrthoDB" id="5331170at2759"/>
<dbReference type="Proteomes" id="UP000250266">
    <property type="component" value="Unassembled WGS sequence"/>
</dbReference>
<reference evidence="1 2" key="1">
    <citation type="journal article" date="2016" name="Nat. Commun.">
        <title>Ectomycorrhizal ecology is imprinted in the genome of the dominant symbiotic fungus Cenococcum geophilum.</title>
        <authorList>
            <consortium name="DOE Joint Genome Institute"/>
            <person name="Peter M."/>
            <person name="Kohler A."/>
            <person name="Ohm R.A."/>
            <person name="Kuo A."/>
            <person name="Krutzmann J."/>
            <person name="Morin E."/>
            <person name="Arend M."/>
            <person name="Barry K.W."/>
            <person name="Binder M."/>
            <person name="Choi C."/>
            <person name="Clum A."/>
            <person name="Copeland A."/>
            <person name="Grisel N."/>
            <person name="Haridas S."/>
            <person name="Kipfer T."/>
            <person name="LaButti K."/>
            <person name="Lindquist E."/>
            <person name="Lipzen A."/>
            <person name="Maire R."/>
            <person name="Meier B."/>
            <person name="Mihaltcheva S."/>
            <person name="Molinier V."/>
            <person name="Murat C."/>
            <person name="Poggeler S."/>
            <person name="Quandt C.A."/>
            <person name="Sperisen C."/>
            <person name="Tritt A."/>
            <person name="Tisserant E."/>
            <person name="Crous P.W."/>
            <person name="Henrissat B."/>
            <person name="Nehls U."/>
            <person name="Egli S."/>
            <person name="Spatafora J.W."/>
            <person name="Grigoriev I.V."/>
            <person name="Martin F.M."/>
        </authorList>
    </citation>
    <scope>NUCLEOTIDE SEQUENCE [LARGE SCALE GENOMIC DNA]</scope>
    <source>
        <strain evidence="1 2">CBS 459.81</strain>
    </source>
</reference>
<dbReference type="AlphaFoldDB" id="A0A8E2EKN0"/>
<accession>A0A8E2EKN0</accession>
<protein>
    <submittedName>
        <fullName evidence="1">Uncharacterized protein</fullName>
    </submittedName>
</protein>
<gene>
    <name evidence="1" type="ORF">K432DRAFT_286107</name>
</gene>